<evidence type="ECO:0000313" key="3">
    <source>
        <dbReference type="Proteomes" id="UP001623348"/>
    </source>
</evidence>
<reference evidence="2 3" key="1">
    <citation type="submission" date="2024-06" db="EMBL/GenBank/DDBJ databases">
        <title>The draft genome of Grus japonensis, version 3.</title>
        <authorList>
            <person name="Nabeshima K."/>
            <person name="Suzuki S."/>
            <person name="Onuma M."/>
        </authorList>
    </citation>
    <scope>NUCLEOTIDE SEQUENCE [LARGE SCALE GENOMIC DNA]</scope>
    <source>
        <strain evidence="2 3">451A</strain>
    </source>
</reference>
<sequence length="108" mass="11649">MAKSREESAVAICLQVLLPYLLAGLGMVLAGMVLDYVQLQLELCFHGKKLRGFTCKLTRSASGFLPETSFSIASQIFVPFLLAGLGMVAAGLLMDVVQVSKMCLDLYS</sequence>
<name>A0ABC9XA27_GRUJA</name>
<keyword evidence="1" id="KW-0472">Membrane</keyword>
<feature type="transmembrane region" description="Helical" evidence="1">
    <location>
        <begin position="12"/>
        <end position="33"/>
    </location>
</feature>
<dbReference type="GO" id="GO:0016020">
    <property type="term" value="C:membrane"/>
    <property type="evidence" value="ECO:0007669"/>
    <property type="project" value="UniProtKB-SubCell"/>
</dbReference>
<gene>
    <name evidence="2" type="ORF">GRJ2_001916800</name>
</gene>
<protein>
    <recommendedName>
        <fullName evidence="1">Solute carrier family 41 member</fullName>
    </recommendedName>
</protein>
<dbReference type="GO" id="GO:0008324">
    <property type="term" value="F:monoatomic cation transmembrane transporter activity"/>
    <property type="evidence" value="ECO:0007669"/>
    <property type="project" value="UniProtKB-UniRule"/>
</dbReference>
<organism evidence="2 3">
    <name type="scientific">Grus japonensis</name>
    <name type="common">Japanese crane</name>
    <name type="synonym">Red-crowned crane</name>
    <dbReference type="NCBI Taxonomy" id="30415"/>
    <lineage>
        <taxon>Eukaryota</taxon>
        <taxon>Metazoa</taxon>
        <taxon>Chordata</taxon>
        <taxon>Craniata</taxon>
        <taxon>Vertebrata</taxon>
        <taxon>Euteleostomi</taxon>
        <taxon>Archelosauria</taxon>
        <taxon>Archosauria</taxon>
        <taxon>Dinosauria</taxon>
        <taxon>Saurischia</taxon>
        <taxon>Theropoda</taxon>
        <taxon>Coelurosauria</taxon>
        <taxon>Aves</taxon>
        <taxon>Neognathae</taxon>
        <taxon>Neoaves</taxon>
        <taxon>Gruiformes</taxon>
        <taxon>Gruidae</taxon>
        <taxon>Grus</taxon>
    </lineage>
</organism>
<dbReference type="AlphaFoldDB" id="A0ABC9XA27"/>
<dbReference type="GO" id="GO:0022890">
    <property type="term" value="F:inorganic cation transmembrane transporter activity"/>
    <property type="evidence" value="ECO:0007669"/>
    <property type="project" value="UniProtKB-UniRule"/>
</dbReference>
<accession>A0ABC9XA27</accession>
<dbReference type="InterPro" id="IPR045349">
    <property type="entry name" value="SLC41A1-3"/>
</dbReference>
<keyword evidence="3" id="KW-1185">Reference proteome</keyword>
<feature type="transmembrane region" description="Helical" evidence="1">
    <location>
        <begin position="72"/>
        <end position="94"/>
    </location>
</feature>
<keyword evidence="1" id="KW-1133">Transmembrane helix</keyword>
<keyword evidence="1" id="KW-0406">Ion transport</keyword>
<comment type="caution">
    <text evidence="1">Lacks conserved residue(s) required for the propagation of feature annotation.</text>
</comment>
<comment type="function">
    <text evidence="1">Acts as a magnesium transporter.</text>
</comment>
<evidence type="ECO:0000256" key="1">
    <source>
        <dbReference type="RuleBase" id="RU369007"/>
    </source>
</evidence>
<comment type="subcellular location">
    <subcellularLocation>
        <location evidence="1">Membrane</location>
        <topology evidence="1">Multi-pass membrane protein</topology>
    </subcellularLocation>
</comment>
<dbReference type="Proteomes" id="UP001623348">
    <property type="component" value="Unassembled WGS sequence"/>
</dbReference>
<evidence type="ECO:0000313" key="2">
    <source>
        <dbReference type="EMBL" id="GAB0194515.1"/>
    </source>
</evidence>
<keyword evidence="1" id="KW-0813">Transport</keyword>
<dbReference type="GO" id="GO:0030001">
    <property type="term" value="P:metal ion transport"/>
    <property type="evidence" value="ECO:0007669"/>
    <property type="project" value="UniProtKB-UniRule"/>
</dbReference>
<dbReference type="PANTHER" id="PTHR16228:SF22">
    <property type="entry name" value="SOLUTE CARRIER FAMILY 41 MEMBER 3"/>
    <property type="match status" value="1"/>
</dbReference>
<keyword evidence="1" id="KW-0460">Magnesium</keyword>
<dbReference type="PANTHER" id="PTHR16228">
    <property type="entry name" value="DIVALENT CATION TRANSPORTER SOLUTE CARRIER FAMILY 41"/>
    <property type="match status" value="1"/>
</dbReference>
<keyword evidence="1" id="KW-0812">Transmembrane</keyword>
<dbReference type="EMBL" id="BAAFJT010000011">
    <property type="protein sequence ID" value="GAB0194515.1"/>
    <property type="molecule type" value="Genomic_DNA"/>
</dbReference>
<comment type="similarity">
    <text evidence="1">Belongs to the SLC41A transporter family.</text>
</comment>
<proteinExistence type="inferred from homology"/>
<comment type="caution">
    <text evidence="2">The sequence shown here is derived from an EMBL/GenBank/DDBJ whole genome shotgun (WGS) entry which is preliminary data.</text>
</comment>